<feature type="compositionally biased region" description="Basic and acidic residues" evidence="7">
    <location>
        <begin position="406"/>
        <end position="428"/>
    </location>
</feature>
<dbReference type="InterPro" id="IPR000719">
    <property type="entry name" value="Prot_kinase_dom"/>
</dbReference>
<feature type="binding site" evidence="5">
    <location>
        <position position="114"/>
    </location>
    <ligand>
        <name>ATP</name>
        <dbReference type="ChEBI" id="CHEBI:30616"/>
    </ligand>
</feature>
<evidence type="ECO:0000256" key="2">
    <source>
        <dbReference type="ARBA" id="ARBA00022741"/>
    </source>
</evidence>
<proteinExistence type="inferred from homology"/>
<evidence type="ECO:0000256" key="3">
    <source>
        <dbReference type="ARBA" id="ARBA00022777"/>
    </source>
</evidence>
<evidence type="ECO:0000256" key="5">
    <source>
        <dbReference type="PROSITE-ProRule" id="PRU10141"/>
    </source>
</evidence>
<evidence type="ECO:0000256" key="6">
    <source>
        <dbReference type="RuleBase" id="RU000304"/>
    </source>
</evidence>
<dbReference type="Proteomes" id="UP000028924">
    <property type="component" value="Unassembled WGS sequence"/>
</dbReference>
<dbReference type="SUPFAM" id="SSF56112">
    <property type="entry name" value="Protein kinase-like (PK-like)"/>
    <property type="match status" value="1"/>
</dbReference>
<dbReference type="SMART" id="SM00220">
    <property type="entry name" value="S_TKc"/>
    <property type="match status" value="1"/>
</dbReference>
<sequence>MGSKEDKLEVFFKSVFKPFAKVLGISDKPRETRKEKPAAMGNACCTPPDQFPKQQGVVPRQVSRLTPTSSNLQVTKTGVSVRDIYRIGRTLGTGGFSVVKLATHKETGDEYACKIMSLPPPGASNAAEVTREDIFKEINILISLDHPNIIYLREYFEEGNKAYLVMEYLGGGELLDAVLDIGHYSENEARIIFRQIVAGVGYLHSKGIAHRDLKLENLLMAKRGDIMGVKIADFGLAKGQAATSLSTICGTPQYVAPEVIAKGAKSGFHSYKLSCDVWSCGVILFVLLGGYPPFYDESEPRLFDKIRRGAYSFNDPVWEQISDSAKELIKRCLTLDPALRPTCEDILNDPWVMGNAVSPPKAQLLATKSHLRTSMRRQRGAGASNASEPAHQPPVAEESIIAQLAAEEREERHLQEESEERAADAARA</sequence>
<feature type="region of interest" description="Disordered" evidence="7">
    <location>
        <begin position="375"/>
        <end position="428"/>
    </location>
</feature>
<dbReference type="Pfam" id="PF00069">
    <property type="entry name" value="Pkinase"/>
    <property type="match status" value="1"/>
</dbReference>
<gene>
    <name evidence="9" type="ORF">F751_1200</name>
</gene>
<keyword evidence="1" id="KW-0808">Transferase</keyword>
<dbReference type="GeneID" id="23612591"/>
<dbReference type="AlphaFoldDB" id="A0A087SNW9"/>
<organism evidence="9 10">
    <name type="scientific">Auxenochlorella protothecoides</name>
    <name type="common">Green microalga</name>
    <name type="synonym">Chlorella protothecoides</name>
    <dbReference type="NCBI Taxonomy" id="3075"/>
    <lineage>
        <taxon>Eukaryota</taxon>
        <taxon>Viridiplantae</taxon>
        <taxon>Chlorophyta</taxon>
        <taxon>core chlorophytes</taxon>
        <taxon>Trebouxiophyceae</taxon>
        <taxon>Chlorellales</taxon>
        <taxon>Chlorellaceae</taxon>
        <taxon>Auxenochlorella</taxon>
    </lineage>
</organism>
<dbReference type="FunFam" id="1.10.510.10:FF:000571">
    <property type="entry name" value="Maternal embryonic leucine zipper kinase"/>
    <property type="match status" value="1"/>
</dbReference>
<dbReference type="PROSITE" id="PS50011">
    <property type="entry name" value="PROTEIN_KINASE_DOM"/>
    <property type="match status" value="1"/>
</dbReference>
<evidence type="ECO:0000256" key="7">
    <source>
        <dbReference type="SAM" id="MobiDB-lite"/>
    </source>
</evidence>
<dbReference type="InterPro" id="IPR008271">
    <property type="entry name" value="Ser/Thr_kinase_AS"/>
</dbReference>
<keyword evidence="4 5" id="KW-0067">ATP-binding</keyword>
<feature type="domain" description="Protein kinase" evidence="8">
    <location>
        <begin position="85"/>
        <end position="352"/>
    </location>
</feature>
<evidence type="ECO:0000259" key="8">
    <source>
        <dbReference type="PROSITE" id="PS50011"/>
    </source>
</evidence>
<dbReference type="FunFam" id="3.30.200.20:FF:000042">
    <property type="entry name" value="Aurora kinase A"/>
    <property type="match status" value="1"/>
</dbReference>
<dbReference type="RefSeq" id="XP_011400390.1">
    <property type="nucleotide sequence ID" value="XM_011402088.1"/>
</dbReference>
<dbReference type="InterPro" id="IPR017441">
    <property type="entry name" value="Protein_kinase_ATP_BS"/>
</dbReference>
<dbReference type="PROSITE" id="PS00107">
    <property type="entry name" value="PROTEIN_KINASE_ATP"/>
    <property type="match status" value="1"/>
</dbReference>
<dbReference type="PANTHER" id="PTHR24347">
    <property type="entry name" value="SERINE/THREONINE-PROTEIN KINASE"/>
    <property type="match status" value="1"/>
</dbReference>
<dbReference type="EMBL" id="KL662146">
    <property type="protein sequence ID" value="KFM27423.1"/>
    <property type="molecule type" value="Genomic_DNA"/>
</dbReference>
<dbReference type="GO" id="GO:0004674">
    <property type="term" value="F:protein serine/threonine kinase activity"/>
    <property type="evidence" value="ECO:0007669"/>
    <property type="project" value="UniProtKB-KW"/>
</dbReference>
<dbReference type="PROSITE" id="PS00108">
    <property type="entry name" value="PROTEIN_KINASE_ST"/>
    <property type="match status" value="1"/>
</dbReference>
<reference evidence="9 10" key="1">
    <citation type="journal article" date="2014" name="BMC Genomics">
        <title>Oil accumulation mechanisms of the oleaginous microalga Chlorella protothecoides revealed through its genome, transcriptomes, and proteomes.</title>
        <authorList>
            <person name="Gao C."/>
            <person name="Wang Y."/>
            <person name="Shen Y."/>
            <person name="Yan D."/>
            <person name="He X."/>
            <person name="Dai J."/>
            <person name="Wu Q."/>
        </authorList>
    </citation>
    <scope>NUCLEOTIDE SEQUENCE [LARGE SCALE GENOMIC DNA]</scope>
    <source>
        <strain evidence="9 10">0710</strain>
    </source>
</reference>
<dbReference type="Gene3D" id="1.10.510.10">
    <property type="entry name" value="Transferase(Phosphotransferase) domain 1"/>
    <property type="match status" value="1"/>
</dbReference>
<keyword evidence="3 9" id="KW-0418">Kinase</keyword>
<dbReference type="eggNOG" id="KOG0032">
    <property type="taxonomic scope" value="Eukaryota"/>
</dbReference>
<dbReference type="InterPro" id="IPR011009">
    <property type="entry name" value="Kinase-like_dom_sf"/>
</dbReference>
<evidence type="ECO:0000256" key="4">
    <source>
        <dbReference type="ARBA" id="ARBA00022840"/>
    </source>
</evidence>
<keyword evidence="6" id="KW-0723">Serine/threonine-protein kinase</keyword>
<name>A0A087SNW9_AUXPR</name>
<dbReference type="GO" id="GO:0005524">
    <property type="term" value="F:ATP binding"/>
    <property type="evidence" value="ECO:0007669"/>
    <property type="project" value="UniProtKB-UniRule"/>
</dbReference>
<keyword evidence="10" id="KW-1185">Reference proteome</keyword>
<dbReference type="STRING" id="3075.A0A087SNW9"/>
<dbReference type="KEGG" id="apro:F751_1200"/>
<accession>A0A087SNW9</accession>
<protein>
    <submittedName>
        <fullName evidence="9">Calcium/calmodulin-dependent protein kinase type 1</fullName>
    </submittedName>
</protein>
<dbReference type="OrthoDB" id="40902at2759"/>
<comment type="similarity">
    <text evidence="6">Belongs to the protein kinase superfamily.</text>
</comment>
<evidence type="ECO:0000313" key="9">
    <source>
        <dbReference type="EMBL" id="KFM27423.1"/>
    </source>
</evidence>
<evidence type="ECO:0000256" key="1">
    <source>
        <dbReference type="ARBA" id="ARBA00022679"/>
    </source>
</evidence>
<evidence type="ECO:0000313" key="10">
    <source>
        <dbReference type="Proteomes" id="UP000028924"/>
    </source>
</evidence>
<keyword evidence="2 5" id="KW-0547">Nucleotide-binding</keyword>
<dbReference type="CDD" id="cd05117">
    <property type="entry name" value="STKc_CAMK"/>
    <property type="match status" value="1"/>
</dbReference>